<sequence>MPIPLIHNTGIQYYELPENLVIDLNASVIRALRFYEFRYGDRVYLDPTYYFPMHDKYLRRMDLIGGGYLNPVTNELMDESEINEAMNWLDVENLLTVNRLDVTIGDRRLSALEQIENKWLPMPYFVRDSSGNSTTPTNWCRIKLIPKTATRSLKEYKLFLAFDTTSHPELEKESTNFQGEPFLDYSLCGLSAEDIEQMVGRQKELIQSIIVPLKAYEYCNIQERPWLNRYLQEILNSSDLDAFEVGQKMKYLVYYAYLITYLHRLQILPDIRLYNDAETVPIATNLVLDIGNSRTFGLIAEDPIDTSFSKSSIIKLRDLETGELYAEPFDMRLCFKEEAFDIPSPDGMFKWPSVVRLGKEAIRSIYSGDQDLDTPSQFDTSYSSPKRFLWDTEPYSSQWKYISEKDRFIGPARTVDYDGIMQQFYNDGRFAPNPQEMGDKSSYSRSSLMTFCFIEILLQVRQQINSYEFRLNNGEEDKKRVIKRVILTCPTAMAKEEQKTLRRAMEEASIVLKRYYTNTYNQPYNPEGDTDKIEIIPSVRDLSLKADNLDVRRSWNYDEATCCQMVYLYSELRRYLGNASELFSIYGQRRNREETPSLTIGTLDIGAGTTDVMICNYTHTAESIRPVPLFWESFKIAGDDLIKRVIVDVLLDSPQQEYPEASGIITAKLISMGCNNVSDKMHHFFSDTQNMGNREKKMRKEFMIQVLQPIANFLLDKLQRDMEEKPYTFSDIFVSNKPSQALMDFFTQQIGFRFEDLVIRYSPKFINEIIRRVFEKNMRKWAALFHTYKCDIVLISGRPCSLKQIQNMIRRLYPTAPNRLVSMNNYRVGSWYPGSTDIGHFRDNKSMVAVGALIAYLAENGRLSQFRLNTECLKTKVLPTAEYVGIINTQIGTLDNILTPEINGAYKTLAAFPICLGTKQIDVEGYPANLLYVLKFNDKNIRSKAIESVKRQSGLPADTPEKDIAPERIAREMETMKIRMCRHSPLNFWFEREYNEDKEYVKIGSIEDSERNDLSTKYFELALQTWFEDTTNWLDTGIFKLHIGI</sequence>
<name>A0A926IRJ5_9BACT</name>
<dbReference type="Pfam" id="PF07520">
    <property type="entry name" value="SrfB"/>
    <property type="match status" value="1"/>
</dbReference>
<proteinExistence type="predicted"/>
<gene>
    <name evidence="1" type="ORF">H8744_11040</name>
</gene>
<dbReference type="AlphaFoldDB" id="A0A926IRJ5"/>
<dbReference type="EMBL" id="JACRTF010000001">
    <property type="protein sequence ID" value="MBC8593773.1"/>
    <property type="molecule type" value="Genomic_DNA"/>
</dbReference>
<keyword evidence="2" id="KW-1185">Reference proteome</keyword>
<protein>
    <submittedName>
        <fullName evidence="1">Virulence factor SrfB</fullName>
    </submittedName>
</protein>
<dbReference type="RefSeq" id="WP_262434879.1">
    <property type="nucleotide sequence ID" value="NZ_JACRTF010000001.1"/>
</dbReference>
<accession>A0A926IRJ5</accession>
<organism evidence="1 2">
    <name type="scientific">Jilunia laotingensis</name>
    <dbReference type="NCBI Taxonomy" id="2763675"/>
    <lineage>
        <taxon>Bacteria</taxon>
        <taxon>Pseudomonadati</taxon>
        <taxon>Bacteroidota</taxon>
        <taxon>Bacteroidia</taxon>
        <taxon>Bacteroidales</taxon>
        <taxon>Bacteroidaceae</taxon>
        <taxon>Jilunia</taxon>
    </lineage>
</organism>
<dbReference type="InterPro" id="IPR009216">
    <property type="entry name" value="Virulence_factor_SrfB"/>
</dbReference>
<evidence type="ECO:0000313" key="1">
    <source>
        <dbReference type="EMBL" id="MBC8593773.1"/>
    </source>
</evidence>
<dbReference type="Proteomes" id="UP000651085">
    <property type="component" value="Unassembled WGS sequence"/>
</dbReference>
<comment type="caution">
    <text evidence="1">The sequence shown here is derived from an EMBL/GenBank/DDBJ whole genome shotgun (WGS) entry which is preliminary data.</text>
</comment>
<reference evidence="1" key="1">
    <citation type="submission" date="2020-08" db="EMBL/GenBank/DDBJ databases">
        <title>Genome public.</title>
        <authorList>
            <person name="Liu C."/>
            <person name="Sun Q."/>
        </authorList>
    </citation>
    <scope>NUCLEOTIDE SEQUENCE</scope>
    <source>
        <strain evidence="1">N12</strain>
    </source>
</reference>
<evidence type="ECO:0000313" key="2">
    <source>
        <dbReference type="Proteomes" id="UP000651085"/>
    </source>
</evidence>